<comment type="similarity">
    <text evidence="3 6">Belongs to the peptidase S33 family.</text>
</comment>
<dbReference type="InterPro" id="IPR000639">
    <property type="entry name" value="Epox_hydrolase-like"/>
</dbReference>
<evidence type="ECO:0000256" key="2">
    <source>
        <dbReference type="ARBA" id="ARBA00004111"/>
    </source>
</evidence>
<reference evidence="10" key="2">
    <citation type="journal article" date="2015" name="Gigascience">
        <title>Reconstructing a comprehensive transcriptome assembly of a white-pupal translocated strain of the pest fruit fly Bactrocera cucurbitae.</title>
        <authorList>
            <person name="Sim S.B."/>
            <person name="Calla B."/>
            <person name="Hall B."/>
            <person name="DeRego T."/>
            <person name="Geib S.M."/>
        </authorList>
    </citation>
    <scope>NUCLEOTIDE SEQUENCE</scope>
</reference>
<feature type="active site" description="Proton acceptor" evidence="7">
    <location>
        <position position="433"/>
    </location>
</feature>
<organism evidence="10">
    <name type="scientific">Zeugodacus cucurbitae</name>
    <name type="common">Melon fruit fly</name>
    <name type="synonym">Bactrocera cucurbitae</name>
    <dbReference type="NCBI Taxonomy" id="28588"/>
    <lineage>
        <taxon>Eukaryota</taxon>
        <taxon>Metazoa</taxon>
        <taxon>Ecdysozoa</taxon>
        <taxon>Arthropoda</taxon>
        <taxon>Hexapoda</taxon>
        <taxon>Insecta</taxon>
        <taxon>Pterygota</taxon>
        <taxon>Neoptera</taxon>
        <taxon>Endopterygota</taxon>
        <taxon>Diptera</taxon>
        <taxon>Brachycera</taxon>
        <taxon>Muscomorpha</taxon>
        <taxon>Tephritoidea</taxon>
        <taxon>Tephritidae</taxon>
        <taxon>Zeugodacus</taxon>
        <taxon>Zeugodacus</taxon>
    </lineage>
</organism>
<evidence type="ECO:0000259" key="9">
    <source>
        <dbReference type="Pfam" id="PF06441"/>
    </source>
</evidence>
<keyword evidence="8" id="KW-0732">Signal</keyword>
<dbReference type="InterPro" id="IPR010497">
    <property type="entry name" value="Epoxide_hydro_N"/>
</dbReference>
<dbReference type="GO" id="GO:0005789">
    <property type="term" value="C:endoplasmic reticulum membrane"/>
    <property type="evidence" value="ECO:0007669"/>
    <property type="project" value="UniProtKB-SubCell"/>
</dbReference>
<evidence type="ECO:0000256" key="1">
    <source>
        <dbReference type="ARBA" id="ARBA00000221"/>
    </source>
</evidence>
<protein>
    <recommendedName>
        <fullName evidence="6">Epoxide hydrolase</fullName>
        <ecNumber evidence="6">3.3.2.9</ecNumber>
    </recommendedName>
</protein>
<dbReference type="GO" id="GO:0033961">
    <property type="term" value="F:cis-stilbene-oxide hydrolase activity"/>
    <property type="evidence" value="ECO:0007669"/>
    <property type="project" value="UniProtKB-UniRule"/>
</dbReference>
<reference evidence="10" key="1">
    <citation type="submission" date="2014-11" db="EMBL/GenBank/DDBJ databases">
        <authorList>
            <person name="Geib S."/>
        </authorList>
    </citation>
    <scope>NUCLEOTIDE SEQUENCE</scope>
</reference>
<evidence type="ECO:0000313" key="10">
    <source>
        <dbReference type="EMBL" id="JAD09743.1"/>
    </source>
</evidence>
<accession>A0A0A1XGX5</accession>
<evidence type="ECO:0000256" key="4">
    <source>
        <dbReference type="ARBA" id="ARBA00022797"/>
    </source>
</evidence>
<gene>
    <name evidence="10" type="primary">EH1_3</name>
    <name evidence="10" type="ORF">g.11049</name>
</gene>
<dbReference type="PRINTS" id="PR00412">
    <property type="entry name" value="EPOXHYDRLASE"/>
</dbReference>
<comment type="catalytic activity">
    <reaction evidence="1 6">
        <text>1-(4-methoxyphenyl)-N-methyl-N-[(3-methyloxetan-3-yl)methyl]methanamine + H2O = 2-{[(4-methoxybenzyl)(methyl)amino]methyl}-2-methylpropane-1,3-diol</text>
        <dbReference type="Rhea" id="RHEA:55764"/>
        <dbReference type="ChEBI" id="CHEBI:15377"/>
        <dbReference type="ChEBI" id="CHEBI:139161"/>
        <dbReference type="ChEBI" id="CHEBI:139164"/>
        <dbReference type="EC" id="3.3.2.9"/>
    </reaction>
</comment>
<dbReference type="GO" id="GO:0097176">
    <property type="term" value="P:epoxide metabolic process"/>
    <property type="evidence" value="ECO:0007669"/>
    <property type="project" value="TreeGrafter"/>
</dbReference>
<dbReference type="InterPro" id="IPR016292">
    <property type="entry name" value="Epoxide_hydrolase"/>
</dbReference>
<name>A0A0A1XGX5_ZEUCU</name>
<sequence>MGVIIRVLLVATSLVLAMLVQKYRNLARSLPAPPLSVTEYWGPGSADNYKEDPTVRPFDIKVDPELIVDLRAQLSRPLRLQKTLEGVGFEYGFNSEALRNVTAYWRDTYLVNWDAREAYLKQFEHFETQIQGLRVHFIHAKPQATEGKKVIPLLLLHGWPGSVREFYDLIPLLTNPNPNSEYIFEVVAPSLSGYGWSQGASKVGFGTAQIAVVLRNLMIRLGHNKFLLQGGDWGATVGTNMAALFPQNMLGYHSNSCLDFHPLAMIAKTIRTMFPNSLLNDEERGFVRNSTEEITLILQESGYFNIQATKPDTIGAALLNNPIGLAVYILEKFSSWTNAEFKKLPDGGLTKRYTMDALLDNVMIYYITNSITTSQRIYLEIISSTNVILERVHIKSPAGCARFKWDPIVTTDFELQFKFKNLIHSTYHSNGGHFPALEIPQTLYDDFIAFVKKINL</sequence>
<evidence type="ECO:0000256" key="6">
    <source>
        <dbReference type="PIRNR" id="PIRNR001112"/>
    </source>
</evidence>
<evidence type="ECO:0000256" key="5">
    <source>
        <dbReference type="ARBA" id="ARBA00022801"/>
    </source>
</evidence>
<dbReference type="PIRSF" id="PIRSF001112">
    <property type="entry name" value="Epoxide_hydrolase"/>
    <property type="match status" value="1"/>
</dbReference>
<feature type="active site" description="Proton donor" evidence="7">
    <location>
        <position position="378"/>
    </location>
</feature>
<dbReference type="EMBL" id="GBXI01004549">
    <property type="protein sequence ID" value="JAD09743.1"/>
    <property type="molecule type" value="Transcribed_RNA"/>
</dbReference>
<keyword evidence="6" id="KW-0256">Endoplasmic reticulum</keyword>
<keyword evidence="6" id="KW-0472">Membrane</keyword>
<feature type="active site" description="Nucleophile" evidence="7">
    <location>
        <position position="232"/>
    </location>
</feature>
<feature type="chain" id="PRO_5001994736" description="Epoxide hydrolase" evidence="8">
    <location>
        <begin position="18"/>
        <end position="456"/>
    </location>
</feature>
<comment type="function">
    <text evidence="6">Catalyzes juvenile hormone hydrolysis.</text>
</comment>
<evidence type="ECO:0000256" key="8">
    <source>
        <dbReference type="SAM" id="SignalP"/>
    </source>
</evidence>
<comment type="catalytic activity">
    <reaction evidence="6">
        <text>cis-stilbene oxide + H2O = (1R,2R)-hydrobenzoin</text>
        <dbReference type="Rhea" id="RHEA:23900"/>
        <dbReference type="ChEBI" id="CHEBI:15377"/>
        <dbReference type="ChEBI" id="CHEBI:50004"/>
        <dbReference type="ChEBI" id="CHEBI:50014"/>
        <dbReference type="EC" id="3.3.2.9"/>
    </reaction>
</comment>
<feature type="signal peptide" evidence="8">
    <location>
        <begin position="1"/>
        <end position="17"/>
    </location>
</feature>
<evidence type="ECO:0000256" key="3">
    <source>
        <dbReference type="ARBA" id="ARBA00010088"/>
    </source>
</evidence>
<comment type="subcellular location">
    <subcellularLocation>
        <location evidence="6">Endoplasmic reticulum membrane</location>
    </subcellularLocation>
    <subcellularLocation>
        <location evidence="2">Microsome membrane</location>
        <topology evidence="2">Single-pass membrane protein</topology>
    </subcellularLocation>
</comment>
<dbReference type="PANTHER" id="PTHR21661">
    <property type="entry name" value="EPOXIDE HYDROLASE 1-RELATED"/>
    <property type="match status" value="1"/>
</dbReference>
<proteinExistence type="inferred from homology"/>
<dbReference type="PANTHER" id="PTHR21661:SF35">
    <property type="entry name" value="EPOXIDE HYDROLASE"/>
    <property type="match status" value="1"/>
</dbReference>
<keyword evidence="5 6" id="KW-0378">Hydrolase</keyword>
<feature type="domain" description="Epoxide hydrolase N-terminal" evidence="9">
    <location>
        <begin position="55"/>
        <end position="166"/>
    </location>
</feature>
<dbReference type="EC" id="3.3.2.9" evidence="6"/>
<keyword evidence="4 6" id="KW-0058">Aromatic hydrocarbons catabolism</keyword>
<dbReference type="Pfam" id="PF06441">
    <property type="entry name" value="EHN"/>
    <property type="match status" value="1"/>
</dbReference>
<dbReference type="Gene3D" id="3.40.50.1820">
    <property type="entry name" value="alpha/beta hydrolase"/>
    <property type="match status" value="1"/>
</dbReference>
<dbReference type="SUPFAM" id="SSF53474">
    <property type="entry name" value="alpha/beta-Hydrolases"/>
    <property type="match status" value="1"/>
</dbReference>
<evidence type="ECO:0000256" key="7">
    <source>
        <dbReference type="PIRSR" id="PIRSR001112-1"/>
    </source>
</evidence>
<dbReference type="InterPro" id="IPR029058">
    <property type="entry name" value="AB_hydrolase_fold"/>
</dbReference>
<dbReference type="AlphaFoldDB" id="A0A0A1XGX5"/>